<dbReference type="Pfam" id="PF04932">
    <property type="entry name" value="Wzy_C"/>
    <property type="match status" value="1"/>
</dbReference>
<feature type="transmembrane region" description="Helical" evidence="5">
    <location>
        <begin position="150"/>
        <end position="167"/>
    </location>
</feature>
<accession>A0ABW4I9P3</accession>
<organism evidence="7 8">
    <name type="scientific">Pseudopedobacter beijingensis</name>
    <dbReference type="NCBI Taxonomy" id="1207056"/>
    <lineage>
        <taxon>Bacteria</taxon>
        <taxon>Pseudomonadati</taxon>
        <taxon>Bacteroidota</taxon>
        <taxon>Sphingobacteriia</taxon>
        <taxon>Sphingobacteriales</taxon>
        <taxon>Sphingobacteriaceae</taxon>
        <taxon>Pseudopedobacter</taxon>
    </lineage>
</organism>
<feature type="domain" description="O-antigen ligase-related" evidence="6">
    <location>
        <begin position="177"/>
        <end position="328"/>
    </location>
</feature>
<keyword evidence="4 5" id="KW-0472">Membrane</keyword>
<feature type="transmembrane region" description="Helical" evidence="5">
    <location>
        <begin position="77"/>
        <end position="95"/>
    </location>
</feature>
<reference evidence="8" key="1">
    <citation type="journal article" date="2019" name="Int. J. Syst. Evol. Microbiol.">
        <title>The Global Catalogue of Microorganisms (GCM) 10K type strain sequencing project: providing services to taxonomists for standard genome sequencing and annotation.</title>
        <authorList>
            <consortium name="The Broad Institute Genomics Platform"/>
            <consortium name="The Broad Institute Genome Sequencing Center for Infectious Disease"/>
            <person name="Wu L."/>
            <person name="Ma J."/>
        </authorList>
    </citation>
    <scope>NUCLEOTIDE SEQUENCE [LARGE SCALE GENOMIC DNA]</scope>
    <source>
        <strain evidence="8">CCUG 53762</strain>
    </source>
</reference>
<evidence type="ECO:0000313" key="8">
    <source>
        <dbReference type="Proteomes" id="UP001597118"/>
    </source>
</evidence>
<evidence type="ECO:0000256" key="3">
    <source>
        <dbReference type="ARBA" id="ARBA00022989"/>
    </source>
</evidence>
<comment type="subcellular location">
    <subcellularLocation>
        <location evidence="1">Membrane</location>
        <topology evidence="1">Multi-pass membrane protein</topology>
    </subcellularLocation>
</comment>
<evidence type="ECO:0000256" key="5">
    <source>
        <dbReference type="SAM" id="Phobius"/>
    </source>
</evidence>
<keyword evidence="3 5" id="KW-1133">Transmembrane helix</keyword>
<dbReference type="InterPro" id="IPR007016">
    <property type="entry name" value="O-antigen_ligase-rel_domated"/>
</dbReference>
<proteinExistence type="predicted"/>
<dbReference type="EMBL" id="JBHUDG010000003">
    <property type="protein sequence ID" value="MFD1629013.1"/>
    <property type="molecule type" value="Genomic_DNA"/>
</dbReference>
<sequence length="401" mass="45926">MKNYILYSSLLCIFCERFVIHGLIPFDLRFYYFIYIINLFIIGLSKLALRIKIGHLIVYLVFVLSSLYGLIRGTNTLGSLSFQVVGIFFCSLYYYNFYRALDFDIKRIFRLYVDMSVFFASLGIFAFVVILPFVPNIVHTVESTMSEPAVYSYTVLPAMYYCIQVSLKEKKGYWRTFIILLSLLLSGSSIGYLGLILCVVFLIKKISFTKAIVAISVTAILISGIYVVSEKFRVRIDDSVKVITTKNLAEANLSTYALLSNAFVAIESFKESPIIGNGLGSHPTSHDRFVGNIDGVDEFEQYMQLNSKDASSLFLRLTSELGLMGICCAFFFIIRFYPSSKVEIKNFPELHIIQKATLVYFLLKLLRAGHYFSPEFYFFLFIYYLAYVVLKEDMHKLQTNG</sequence>
<name>A0ABW4I9P3_9SPHI</name>
<evidence type="ECO:0000259" key="6">
    <source>
        <dbReference type="Pfam" id="PF04932"/>
    </source>
</evidence>
<evidence type="ECO:0000256" key="1">
    <source>
        <dbReference type="ARBA" id="ARBA00004141"/>
    </source>
</evidence>
<dbReference type="RefSeq" id="WP_379661394.1">
    <property type="nucleotide sequence ID" value="NZ_JBHUDG010000003.1"/>
</dbReference>
<keyword evidence="7" id="KW-0436">Ligase</keyword>
<feature type="transmembrane region" description="Helical" evidence="5">
    <location>
        <begin position="30"/>
        <end position="49"/>
    </location>
</feature>
<dbReference type="PANTHER" id="PTHR37422">
    <property type="entry name" value="TEICHURONIC ACID BIOSYNTHESIS PROTEIN TUAE"/>
    <property type="match status" value="1"/>
</dbReference>
<protein>
    <submittedName>
        <fullName evidence="7">O-antigen ligase family protein</fullName>
    </submittedName>
</protein>
<dbReference type="Proteomes" id="UP001597118">
    <property type="component" value="Unassembled WGS sequence"/>
</dbReference>
<dbReference type="InterPro" id="IPR051533">
    <property type="entry name" value="WaaL-like"/>
</dbReference>
<keyword evidence="8" id="KW-1185">Reference proteome</keyword>
<feature type="transmembrane region" description="Helical" evidence="5">
    <location>
        <begin position="5"/>
        <end position="24"/>
    </location>
</feature>
<feature type="transmembrane region" description="Helical" evidence="5">
    <location>
        <begin position="116"/>
        <end position="138"/>
    </location>
</feature>
<comment type="caution">
    <text evidence="7">The sequence shown here is derived from an EMBL/GenBank/DDBJ whole genome shotgun (WGS) entry which is preliminary data.</text>
</comment>
<gene>
    <name evidence="7" type="ORF">ACFSAH_03945</name>
</gene>
<dbReference type="GO" id="GO:0016874">
    <property type="term" value="F:ligase activity"/>
    <property type="evidence" value="ECO:0007669"/>
    <property type="project" value="UniProtKB-KW"/>
</dbReference>
<feature type="transmembrane region" description="Helical" evidence="5">
    <location>
        <begin position="371"/>
        <end position="390"/>
    </location>
</feature>
<feature type="transmembrane region" description="Helical" evidence="5">
    <location>
        <begin position="56"/>
        <end position="71"/>
    </location>
</feature>
<feature type="transmembrane region" description="Helical" evidence="5">
    <location>
        <begin position="313"/>
        <end position="337"/>
    </location>
</feature>
<feature type="transmembrane region" description="Helical" evidence="5">
    <location>
        <begin position="179"/>
        <end position="202"/>
    </location>
</feature>
<dbReference type="PANTHER" id="PTHR37422:SF13">
    <property type="entry name" value="LIPOPOLYSACCHARIDE BIOSYNTHESIS PROTEIN PA4999-RELATED"/>
    <property type="match status" value="1"/>
</dbReference>
<evidence type="ECO:0000256" key="2">
    <source>
        <dbReference type="ARBA" id="ARBA00022692"/>
    </source>
</evidence>
<evidence type="ECO:0000313" key="7">
    <source>
        <dbReference type="EMBL" id="MFD1629013.1"/>
    </source>
</evidence>
<feature type="transmembrane region" description="Helical" evidence="5">
    <location>
        <begin position="208"/>
        <end position="228"/>
    </location>
</feature>
<keyword evidence="2 5" id="KW-0812">Transmembrane</keyword>
<evidence type="ECO:0000256" key="4">
    <source>
        <dbReference type="ARBA" id="ARBA00023136"/>
    </source>
</evidence>